<feature type="domain" description="DEK-C" evidence="7">
    <location>
        <begin position="1"/>
        <end position="56"/>
    </location>
</feature>
<organism evidence="8 9">
    <name type="scientific">Ceratodon purpureus</name>
    <name type="common">Fire moss</name>
    <name type="synonym">Dicranum purpureum</name>
    <dbReference type="NCBI Taxonomy" id="3225"/>
    <lineage>
        <taxon>Eukaryota</taxon>
        <taxon>Viridiplantae</taxon>
        <taxon>Streptophyta</taxon>
        <taxon>Embryophyta</taxon>
        <taxon>Bryophyta</taxon>
        <taxon>Bryophytina</taxon>
        <taxon>Bryopsida</taxon>
        <taxon>Dicranidae</taxon>
        <taxon>Pseudoditrichales</taxon>
        <taxon>Ditrichaceae</taxon>
        <taxon>Ceratodon</taxon>
    </lineage>
</organism>
<feature type="domain" description="DM2" evidence="6">
    <location>
        <begin position="143"/>
        <end position="220"/>
    </location>
</feature>
<evidence type="ECO:0008006" key="10">
    <source>
        <dbReference type="Google" id="ProtNLM"/>
    </source>
</evidence>
<gene>
    <name evidence="8" type="ORF">KC19_7G173500</name>
</gene>
<dbReference type="SUPFAM" id="SSF47592">
    <property type="entry name" value="SWIB/MDM2 domain"/>
    <property type="match status" value="2"/>
</dbReference>
<feature type="compositionally biased region" description="Basic and acidic residues" evidence="5">
    <location>
        <begin position="231"/>
        <end position="246"/>
    </location>
</feature>
<dbReference type="Pfam" id="PF08766">
    <property type="entry name" value="DEK_C"/>
    <property type="match status" value="1"/>
</dbReference>
<dbReference type="Proteomes" id="UP000822688">
    <property type="component" value="Chromosome 7"/>
</dbReference>
<keyword evidence="9" id="KW-1185">Reference proteome</keyword>
<feature type="domain" description="DM2" evidence="6">
    <location>
        <begin position="263"/>
        <end position="342"/>
    </location>
</feature>
<dbReference type="SMART" id="SM00151">
    <property type="entry name" value="SWIB"/>
    <property type="match status" value="2"/>
</dbReference>
<dbReference type="InterPro" id="IPR003121">
    <property type="entry name" value="SWIB_MDM2_domain"/>
</dbReference>
<evidence type="ECO:0000313" key="9">
    <source>
        <dbReference type="Proteomes" id="UP000822688"/>
    </source>
</evidence>
<dbReference type="Gene3D" id="1.10.245.10">
    <property type="entry name" value="SWIB/MDM2 domain"/>
    <property type="match status" value="2"/>
</dbReference>
<evidence type="ECO:0000259" key="7">
    <source>
        <dbReference type="PROSITE" id="PS51998"/>
    </source>
</evidence>
<dbReference type="PANTHER" id="PTHR13844">
    <property type="entry name" value="SWI/SNF-RELATED MATRIX-ASSOCIATED ACTIN-DEPENDENT REGULATOR OF CHROMATIN SUBFAMILY D"/>
    <property type="match status" value="1"/>
</dbReference>
<dbReference type="SUPFAM" id="SSF109715">
    <property type="entry name" value="DEK C-terminal domain"/>
    <property type="match status" value="1"/>
</dbReference>
<evidence type="ECO:0000259" key="6">
    <source>
        <dbReference type="PROSITE" id="PS51925"/>
    </source>
</evidence>
<dbReference type="InterPro" id="IPR019835">
    <property type="entry name" value="SWIB_domain"/>
</dbReference>
<feature type="region of interest" description="Disordered" evidence="5">
    <location>
        <begin position="229"/>
        <end position="258"/>
    </location>
</feature>
<evidence type="ECO:0000256" key="1">
    <source>
        <dbReference type="ARBA" id="ARBA00004123"/>
    </source>
</evidence>
<dbReference type="Gene3D" id="1.10.10.60">
    <property type="entry name" value="Homeodomain-like"/>
    <property type="match status" value="1"/>
</dbReference>
<dbReference type="PROSITE" id="PS51925">
    <property type="entry name" value="SWIB_MDM2"/>
    <property type="match status" value="2"/>
</dbReference>
<comment type="caution">
    <text evidence="8">The sequence shown here is derived from an EMBL/GenBank/DDBJ whole genome shotgun (WGS) entry which is preliminary data.</text>
</comment>
<accession>A0A8T0H9K4</accession>
<dbReference type="GO" id="GO:0000500">
    <property type="term" value="C:RNA polymerase I upstream activating factor complex"/>
    <property type="evidence" value="ECO:0007669"/>
    <property type="project" value="UniProtKB-ARBA"/>
</dbReference>
<evidence type="ECO:0000313" key="8">
    <source>
        <dbReference type="EMBL" id="KAG0567940.1"/>
    </source>
</evidence>
<keyword evidence="4" id="KW-0539">Nucleus</keyword>
<evidence type="ECO:0000256" key="2">
    <source>
        <dbReference type="ARBA" id="ARBA00023015"/>
    </source>
</evidence>
<dbReference type="EMBL" id="CM026428">
    <property type="protein sequence ID" value="KAG0567940.1"/>
    <property type="molecule type" value="Genomic_DNA"/>
</dbReference>
<feature type="region of interest" description="Disordered" evidence="5">
    <location>
        <begin position="57"/>
        <end position="146"/>
    </location>
</feature>
<sequence length="346" mass="38598">MVSDAEIVRHLTAVLENADLNTTTTTAIRLQLQSDLGVDLSEKKAFIREQVDLYLQRQSQGEGEGEEDGVGEDAGAGDEEEEEDDENGDGEDEEDENETTRTSRSSKTRGEPDSKRMQAKIDRAIKASKEPKEKKKRAGGGGGLTKACALSPELQVIIGESELPRTQVVKQLWVYIREHNLQDPGDKRKIICDDALRNLLGTNSTDMFKMNKLLSKHIWPLDNGGAVAAAKSRDRDTDTEDAEPKPKKQKTVKSGDGKGKNVGFLAPCPISEHLARFLDVDDGKISRADAVRRMWDYIKDNNLQDPSNKKMILCDEPLQDLFDCDQFIGFELSKLLTRHFLKTEPQ</sequence>
<feature type="compositionally biased region" description="Acidic residues" evidence="5">
    <location>
        <begin position="63"/>
        <end position="97"/>
    </location>
</feature>
<dbReference type="GO" id="GO:0001181">
    <property type="term" value="F:RNA polymerase I general transcription initiation factor activity"/>
    <property type="evidence" value="ECO:0007669"/>
    <property type="project" value="UniProtKB-ARBA"/>
</dbReference>
<dbReference type="PROSITE" id="PS51998">
    <property type="entry name" value="DEK_C"/>
    <property type="match status" value="1"/>
</dbReference>
<dbReference type="InterPro" id="IPR014876">
    <property type="entry name" value="DEK_C"/>
</dbReference>
<evidence type="ECO:0000256" key="4">
    <source>
        <dbReference type="ARBA" id="ARBA00023242"/>
    </source>
</evidence>
<keyword evidence="3" id="KW-0804">Transcription</keyword>
<dbReference type="Pfam" id="PF02201">
    <property type="entry name" value="SWIB"/>
    <property type="match status" value="2"/>
</dbReference>
<feature type="compositionally biased region" description="Basic and acidic residues" evidence="5">
    <location>
        <begin position="108"/>
        <end position="133"/>
    </location>
</feature>
<proteinExistence type="predicted"/>
<dbReference type="InterPro" id="IPR036885">
    <property type="entry name" value="SWIB_MDM2_dom_sf"/>
</dbReference>
<protein>
    <recommendedName>
        <fullName evidence="10">Upstream activation factor subunit spp27</fullName>
    </recommendedName>
</protein>
<dbReference type="AlphaFoldDB" id="A0A8T0H9K4"/>
<reference evidence="8" key="1">
    <citation type="submission" date="2020-06" db="EMBL/GenBank/DDBJ databases">
        <title>WGS assembly of Ceratodon purpureus strain R40.</title>
        <authorList>
            <person name="Carey S.B."/>
            <person name="Jenkins J."/>
            <person name="Shu S."/>
            <person name="Lovell J.T."/>
            <person name="Sreedasyam A."/>
            <person name="Maumus F."/>
            <person name="Tiley G.P."/>
            <person name="Fernandez-Pozo N."/>
            <person name="Barry K."/>
            <person name="Chen C."/>
            <person name="Wang M."/>
            <person name="Lipzen A."/>
            <person name="Daum C."/>
            <person name="Saski C.A."/>
            <person name="Payton A.C."/>
            <person name="Mcbreen J.C."/>
            <person name="Conrad R.E."/>
            <person name="Kollar L.M."/>
            <person name="Olsson S."/>
            <person name="Huttunen S."/>
            <person name="Landis J.B."/>
            <person name="Wickett N.J."/>
            <person name="Johnson M.G."/>
            <person name="Rensing S.A."/>
            <person name="Grimwood J."/>
            <person name="Schmutz J."/>
            <person name="Mcdaniel S.F."/>
        </authorList>
    </citation>
    <scope>NUCLEOTIDE SEQUENCE</scope>
    <source>
        <strain evidence="8">R40</strain>
    </source>
</reference>
<dbReference type="CDD" id="cd10567">
    <property type="entry name" value="SWIB-MDM2_like"/>
    <property type="match status" value="2"/>
</dbReference>
<name>A0A8T0H9K4_CERPU</name>
<comment type="subcellular location">
    <subcellularLocation>
        <location evidence="1">Nucleus</location>
    </subcellularLocation>
</comment>
<dbReference type="FunFam" id="1.10.245.10:FF:000004">
    <property type="entry name" value="Upstream activation factor subunit"/>
    <property type="match status" value="1"/>
</dbReference>
<evidence type="ECO:0000256" key="5">
    <source>
        <dbReference type="SAM" id="MobiDB-lite"/>
    </source>
</evidence>
<dbReference type="OrthoDB" id="10251073at2759"/>
<evidence type="ECO:0000256" key="3">
    <source>
        <dbReference type="ARBA" id="ARBA00023163"/>
    </source>
</evidence>
<keyword evidence="2" id="KW-0805">Transcription regulation</keyword>